<dbReference type="Proteomes" id="UP001189429">
    <property type="component" value="Unassembled WGS sequence"/>
</dbReference>
<dbReference type="PANTHER" id="PTHR45931">
    <property type="entry name" value="SI:CH211-59O9.10"/>
    <property type="match status" value="1"/>
</dbReference>
<sequence length="111" mass="12105">MVPAAARAQRGAAPGLVEALPLVPYRDDGREASCAVCLDEFAGEQHVRQLPCGHRFHAPCIDQWLARSTRCPLCSRDVAPLATCCGRAASTSSDAPVRRRRWQLQAHQSQV</sequence>
<keyword evidence="2 4" id="KW-0863">Zinc-finger</keyword>
<evidence type="ECO:0000256" key="2">
    <source>
        <dbReference type="ARBA" id="ARBA00022771"/>
    </source>
</evidence>
<dbReference type="InterPro" id="IPR013083">
    <property type="entry name" value="Znf_RING/FYVE/PHD"/>
</dbReference>
<evidence type="ECO:0000256" key="4">
    <source>
        <dbReference type="PROSITE-ProRule" id="PRU00175"/>
    </source>
</evidence>
<dbReference type="Gene3D" id="3.30.40.10">
    <property type="entry name" value="Zinc/RING finger domain, C3HC4 (zinc finger)"/>
    <property type="match status" value="1"/>
</dbReference>
<protein>
    <recommendedName>
        <fullName evidence="6">RING-type domain-containing protein</fullName>
    </recommendedName>
</protein>
<name>A0ABN9VD89_9DINO</name>
<dbReference type="InterPro" id="IPR001841">
    <property type="entry name" value="Znf_RING"/>
</dbReference>
<proteinExistence type="predicted"/>
<evidence type="ECO:0000259" key="6">
    <source>
        <dbReference type="PROSITE" id="PS50089"/>
    </source>
</evidence>
<evidence type="ECO:0000313" key="7">
    <source>
        <dbReference type="EMBL" id="CAK0870048.1"/>
    </source>
</evidence>
<evidence type="ECO:0000256" key="5">
    <source>
        <dbReference type="SAM" id="MobiDB-lite"/>
    </source>
</evidence>
<gene>
    <name evidence="7" type="ORF">PCOR1329_LOCUS56254</name>
</gene>
<evidence type="ECO:0000256" key="3">
    <source>
        <dbReference type="ARBA" id="ARBA00022833"/>
    </source>
</evidence>
<dbReference type="InterPro" id="IPR051834">
    <property type="entry name" value="RING_finger_E3_ligase"/>
</dbReference>
<accession>A0ABN9VD89</accession>
<organism evidence="7 8">
    <name type="scientific">Prorocentrum cordatum</name>
    <dbReference type="NCBI Taxonomy" id="2364126"/>
    <lineage>
        <taxon>Eukaryota</taxon>
        <taxon>Sar</taxon>
        <taxon>Alveolata</taxon>
        <taxon>Dinophyceae</taxon>
        <taxon>Prorocentrales</taxon>
        <taxon>Prorocentraceae</taxon>
        <taxon>Prorocentrum</taxon>
    </lineage>
</organism>
<dbReference type="Pfam" id="PF13639">
    <property type="entry name" value="zf-RING_2"/>
    <property type="match status" value="1"/>
</dbReference>
<evidence type="ECO:0000313" key="8">
    <source>
        <dbReference type="Proteomes" id="UP001189429"/>
    </source>
</evidence>
<dbReference type="PROSITE" id="PS50089">
    <property type="entry name" value="ZF_RING_2"/>
    <property type="match status" value="1"/>
</dbReference>
<dbReference type="EMBL" id="CAUYUJ010016918">
    <property type="protein sequence ID" value="CAK0870048.1"/>
    <property type="molecule type" value="Genomic_DNA"/>
</dbReference>
<dbReference type="SMART" id="SM00184">
    <property type="entry name" value="RING"/>
    <property type="match status" value="1"/>
</dbReference>
<evidence type="ECO:0000256" key="1">
    <source>
        <dbReference type="ARBA" id="ARBA00022723"/>
    </source>
</evidence>
<keyword evidence="8" id="KW-1185">Reference proteome</keyword>
<keyword evidence="3" id="KW-0862">Zinc</keyword>
<dbReference type="SUPFAM" id="SSF57850">
    <property type="entry name" value="RING/U-box"/>
    <property type="match status" value="1"/>
</dbReference>
<comment type="caution">
    <text evidence="7">The sequence shown here is derived from an EMBL/GenBank/DDBJ whole genome shotgun (WGS) entry which is preliminary data.</text>
</comment>
<feature type="region of interest" description="Disordered" evidence="5">
    <location>
        <begin position="88"/>
        <end position="111"/>
    </location>
</feature>
<feature type="domain" description="RING-type" evidence="6">
    <location>
        <begin position="34"/>
        <end position="75"/>
    </location>
</feature>
<dbReference type="CDD" id="cd16454">
    <property type="entry name" value="RING-H2_PA-TM-RING"/>
    <property type="match status" value="1"/>
</dbReference>
<reference evidence="7" key="1">
    <citation type="submission" date="2023-10" db="EMBL/GenBank/DDBJ databases">
        <authorList>
            <person name="Chen Y."/>
            <person name="Shah S."/>
            <person name="Dougan E. K."/>
            <person name="Thang M."/>
            <person name="Chan C."/>
        </authorList>
    </citation>
    <scope>NUCLEOTIDE SEQUENCE [LARGE SCALE GENOMIC DNA]</scope>
</reference>
<keyword evidence="1" id="KW-0479">Metal-binding</keyword>
<dbReference type="PANTHER" id="PTHR45931:SF3">
    <property type="entry name" value="RING ZINC FINGER-CONTAINING PROTEIN"/>
    <property type="match status" value="1"/>
</dbReference>